<comment type="caution">
    <text evidence="3">The sequence shown here is derived from an EMBL/GenBank/DDBJ whole genome shotgun (WGS) entry which is preliminary data.</text>
</comment>
<reference evidence="3 4" key="1">
    <citation type="submission" date="2024-03" db="EMBL/GenBank/DDBJ databases">
        <title>Adaptation during the transition from Ophiocordyceps entomopathogen to insect associate is accompanied by gene loss and intensified selection.</title>
        <authorList>
            <person name="Ward C.M."/>
            <person name="Onetto C.A."/>
            <person name="Borneman A.R."/>
        </authorList>
    </citation>
    <scope>NUCLEOTIDE SEQUENCE [LARGE SCALE GENOMIC DNA]</scope>
    <source>
        <strain evidence="3">AWRI1</strain>
        <tissue evidence="3">Single Adult Female</tissue>
    </source>
</reference>
<dbReference type="GO" id="GO:0003730">
    <property type="term" value="F:mRNA 3'-UTR binding"/>
    <property type="evidence" value="ECO:0007669"/>
    <property type="project" value="TreeGrafter"/>
</dbReference>
<feature type="domain" description="Ribosomal protein eL8/eL30/eS12/Gadd45" evidence="2">
    <location>
        <begin position="301"/>
        <end position="385"/>
    </location>
</feature>
<dbReference type="Proteomes" id="UP001367676">
    <property type="component" value="Unassembled WGS sequence"/>
</dbReference>
<feature type="compositionally biased region" description="Basic and acidic residues" evidence="1">
    <location>
        <begin position="39"/>
        <end position="48"/>
    </location>
</feature>
<dbReference type="InterPro" id="IPR004038">
    <property type="entry name" value="Ribosomal_eL8/eL30/eS12/Gad45"/>
</dbReference>
<feature type="region of interest" description="Disordered" evidence="1">
    <location>
        <begin position="1"/>
        <end position="87"/>
    </location>
</feature>
<feature type="compositionally biased region" description="Polar residues" evidence="1">
    <location>
        <begin position="29"/>
        <end position="38"/>
    </location>
</feature>
<keyword evidence="4" id="KW-1185">Reference proteome</keyword>
<dbReference type="Gene3D" id="3.30.1330.30">
    <property type="match status" value="1"/>
</dbReference>
<accession>A0AAN9TD93</accession>
<dbReference type="InterPro" id="IPR029064">
    <property type="entry name" value="Ribosomal_eL30-like_sf"/>
</dbReference>
<dbReference type="GO" id="GO:1990904">
    <property type="term" value="C:ribonucleoprotein complex"/>
    <property type="evidence" value="ECO:0007669"/>
    <property type="project" value="TreeGrafter"/>
</dbReference>
<dbReference type="PANTHER" id="PTHR13284">
    <property type="entry name" value="GH01354P"/>
    <property type="match status" value="1"/>
</dbReference>
<organism evidence="3 4">
    <name type="scientific">Parthenolecanium corni</name>
    <dbReference type="NCBI Taxonomy" id="536013"/>
    <lineage>
        <taxon>Eukaryota</taxon>
        <taxon>Metazoa</taxon>
        <taxon>Ecdysozoa</taxon>
        <taxon>Arthropoda</taxon>
        <taxon>Hexapoda</taxon>
        <taxon>Insecta</taxon>
        <taxon>Pterygota</taxon>
        <taxon>Neoptera</taxon>
        <taxon>Paraneoptera</taxon>
        <taxon>Hemiptera</taxon>
        <taxon>Sternorrhyncha</taxon>
        <taxon>Coccoidea</taxon>
        <taxon>Coccidae</taxon>
        <taxon>Parthenolecanium</taxon>
    </lineage>
</organism>
<proteinExistence type="predicted"/>
<dbReference type="PANTHER" id="PTHR13284:SF4">
    <property type="entry name" value="C2H2-TYPE DOMAIN-CONTAINING PROTEIN"/>
    <property type="match status" value="1"/>
</dbReference>
<feature type="compositionally biased region" description="Polar residues" evidence="1">
    <location>
        <begin position="1"/>
        <end position="17"/>
    </location>
</feature>
<gene>
    <name evidence="3" type="ORF">V9T40_005106</name>
</gene>
<sequence length="459" mass="52885">MDSILSYSENDFPSLGSSAKGKSRKRNKFTSSVVSQNVDENKLIDQPHQKSSHKKIIEISSCVEKNQHEENDQKLNKSRKPRPTSSVNIEDYLLNREKSCPKVRVRVTKHFKEPSLGGNPLDTDCPLRRKGFMNVPKKPKCLTKIKTVVLEDRKEKNKIKNYSAQISVEKNNVFSKSEVPEEYLWKSVVYGKVNDLKNVMNFGKNSICNETDGTSDGQENDEIPDVKPTASFFEDEEYSYRISLPELLKHSEIPPHKILIHHHNFKSYCDNCITEELNRSSSALISQIVRYQCNKYQINPTKAVANKKYVVGFKQVTKYVKMNKIKLFIIVPDMEDSLSNTVEELKSLANAYCIPYFFALSRRKLGFLTYKKVGVCCFGILNYSGAEMKFKKTLEIMTKTKKYYEEKCLKAKSFYESQFTKTSESDQSTGEVFDKMIQKFNDNFSFSEETEKKIIVDAL</sequence>
<protein>
    <recommendedName>
        <fullName evidence="2">Ribosomal protein eL8/eL30/eS12/Gadd45 domain-containing protein</fullName>
    </recommendedName>
</protein>
<dbReference type="GO" id="GO:0005739">
    <property type="term" value="C:mitochondrion"/>
    <property type="evidence" value="ECO:0007669"/>
    <property type="project" value="TreeGrafter"/>
</dbReference>
<dbReference type="EMBL" id="JBBCAQ010000032">
    <property type="protein sequence ID" value="KAK7584143.1"/>
    <property type="molecule type" value="Genomic_DNA"/>
</dbReference>
<evidence type="ECO:0000313" key="3">
    <source>
        <dbReference type="EMBL" id="KAK7584143.1"/>
    </source>
</evidence>
<dbReference type="AlphaFoldDB" id="A0AAN9TD93"/>
<dbReference type="InterPro" id="IPR040051">
    <property type="entry name" value="SECISBP2"/>
</dbReference>
<feature type="compositionally biased region" description="Basic and acidic residues" evidence="1">
    <location>
        <begin position="65"/>
        <end position="75"/>
    </location>
</feature>
<dbReference type="Pfam" id="PF01248">
    <property type="entry name" value="Ribosomal_L7Ae"/>
    <property type="match status" value="1"/>
</dbReference>
<dbReference type="GO" id="GO:0035368">
    <property type="term" value="F:selenocysteine insertion sequence binding"/>
    <property type="evidence" value="ECO:0007669"/>
    <property type="project" value="InterPro"/>
</dbReference>
<evidence type="ECO:0000259" key="2">
    <source>
        <dbReference type="Pfam" id="PF01248"/>
    </source>
</evidence>
<name>A0AAN9TD93_9HEMI</name>
<dbReference type="SUPFAM" id="SSF55315">
    <property type="entry name" value="L30e-like"/>
    <property type="match status" value="1"/>
</dbReference>
<dbReference type="GO" id="GO:0043021">
    <property type="term" value="F:ribonucleoprotein complex binding"/>
    <property type="evidence" value="ECO:0007669"/>
    <property type="project" value="TreeGrafter"/>
</dbReference>
<evidence type="ECO:0000313" key="4">
    <source>
        <dbReference type="Proteomes" id="UP001367676"/>
    </source>
</evidence>
<evidence type="ECO:0000256" key="1">
    <source>
        <dbReference type="SAM" id="MobiDB-lite"/>
    </source>
</evidence>